<organism evidence="3 4">
    <name type="scientific">Williamsia marianensis</name>
    <dbReference type="NCBI Taxonomy" id="85044"/>
    <lineage>
        <taxon>Bacteria</taxon>
        <taxon>Bacillati</taxon>
        <taxon>Actinomycetota</taxon>
        <taxon>Actinomycetes</taxon>
        <taxon>Mycobacteriales</taxon>
        <taxon>Nocardiaceae</taxon>
        <taxon>Williamsia</taxon>
    </lineage>
</organism>
<comment type="caution">
    <text evidence="3">The sequence shown here is derived from an EMBL/GenBank/DDBJ whole genome shotgun (WGS) entry which is preliminary data.</text>
</comment>
<dbReference type="InterPro" id="IPR041688">
    <property type="entry name" value="PRTase_2"/>
</dbReference>
<feature type="domain" description="Orotate phosphoribosyltransferase-like" evidence="2">
    <location>
        <begin position="40"/>
        <end position="228"/>
    </location>
</feature>
<accession>A0A2G3PP72</accession>
<dbReference type="InterPro" id="IPR022537">
    <property type="entry name" value="TRSP_dom"/>
</dbReference>
<dbReference type="SUPFAM" id="SSF53271">
    <property type="entry name" value="PRTase-like"/>
    <property type="match status" value="1"/>
</dbReference>
<proteinExistence type="predicted"/>
<protein>
    <submittedName>
        <fullName evidence="3">Phosphoribosyltransferase</fullName>
    </submittedName>
</protein>
<sequence>MNVPTIGDNSTTIATPYATTRFGLSATHGSGYRSWRVEDLIRPGLRRNPRRAHLWVSTVLGKHIPVAPSNIFAAADDLGDLAVRALADRGQRDGLVFGFAETATGLGHAVARRIGATMYLQSTRRNAADVPVTARFEEGHSHATDHLIVPTDPAVLSTDLPVVLVDDEISTGATALDAIRSMQEIHPRSLYVVASLVDMRTSDDMVRCEQRADALGTSVHFISLAQGTTSIPPDLTDRVLQLPAPSPPAARERGHVERLDVAWPSHVPDGGRYGFSRSDWPHFDRAVTDVAQRVVGRLDATRPTVVIGHEELMYLPQRIAAELSVWSDAPVLSQTTTRSPAHVIDDPTYPLRRGYHFQAPEPDDARDRYLYNATQDHDGARVVMIVDSPADTTALSGPGGLVDAMSARGDDLLLVVVPATDYRSLRAERTDG</sequence>
<dbReference type="Pfam" id="PF15609">
    <property type="entry name" value="PRTase_2"/>
    <property type="match status" value="1"/>
</dbReference>
<dbReference type="AlphaFoldDB" id="A0A2G3PP72"/>
<dbReference type="RefSeq" id="WP_099382290.1">
    <property type="nucleotide sequence ID" value="NZ_PEBD01000005.1"/>
</dbReference>
<dbReference type="InterPro" id="IPR029057">
    <property type="entry name" value="PRTase-like"/>
</dbReference>
<name>A0A2G3PP72_WILMA</name>
<keyword evidence="3" id="KW-0808">Transferase</keyword>
<dbReference type="GO" id="GO:0016757">
    <property type="term" value="F:glycosyltransferase activity"/>
    <property type="evidence" value="ECO:0007669"/>
    <property type="project" value="UniProtKB-KW"/>
</dbReference>
<evidence type="ECO:0000259" key="2">
    <source>
        <dbReference type="Pfam" id="PF15609"/>
    </source>
</evidence>
<dbReference type="InterPro" id="IPR000836">
    <property type="entry name" value="PRTase_dom"/>
</dbReference>
<evidence type="ECO:0000313" key="3">
    <source>
        <dbReference type="EMBL" id="PHV67604.1"/>
    </source>
</evidence>
<gene>
    <name evidence="3" type="ORF">CSW57_07985</name>
</gene>
<dbReference type="CDD" id="cd06223">
    <property type="entry name" value="PRTases_typeI"/>
    <property type="match status" value="1"/>
</dbReference>
<feature type="domain" description="TRSP" evidence="1">
    <location>
        <begin position="269"/>
        <end position="404"/>
    </location>
</feature>
<dbReference type="PIRSF" id="PIRSF020967">
    <property type="entry name" value="UCP020967"/>
    <property type="match status" value="1"/>
</dbReference>
<dbReference type="Gene3D" id="3.40.50.2020">
    <property type="match status" value="1"/>
</dbReference>
<dbReference type="Proteomes" id="UP000225108">
    <property type="component" value="Unassembled WGS sequence"/>
</dbReference>
<dbReference type="Pfam" id="PF12500">
    <property type="entry name" value="TRSP"/>
    <property type="match status" value="1"/>
</dbReference>
<evidence type="ECO:0000313" key="4">
    <source>
        <dbReference type="Proteomes" id="UP000225108"/>
    </source>
</evidence>
<keyword evidence="3" id="KW-0328">Glycosyltransferase</keyword>
<dbReference type="InterPro" id="IPR011214">
    <property type="entry name" value="UCP020967"/>
</dbReference>
<evidence type="ECO:0000259" key="1">
    <source>
        <dbReference type="Pfam" id="PF12500"/>
    </source>
</evidence>
<dbReference type="EMBL" id="PEBD01000005">
    <property type="protein sequence ID" value="PHV67604.1"/>
    <property type="molecule type" value="Genomic_DNA"/>
</dbReference>
<reference evidence="3 4" key="1">
    <citation type="submission" date="2017-10" db="EMBL/GenBank/DDBJ databases">
        <title>The draft genome sequence of Williamsia sp. BULT 1.1 isolated from the semi-arid grassland soils from South Africa.</title>
        <authorList>
            <person name="Kabwe M.H."/>
            <person name="Govender N."/>
            <person name="Mutseka Lunga P."/>
            <person name="Vikram S."/>
            <person name="Makhalanyane T.P."/>
        </authorList>
    </citation>
    <scope>NUCLEOTIDE SEQUENCE [LARGE SCALE GENOMIC DNA]</scope>
    <source>
        <strain evidence="3 4">BULT 1.1</strain>
    </source>
</reference>